<dbReference type="AlphaFoldDB" id="A0AAD5M9U6"/>
<protein>
    <submittedName>
        <fullName evidence="1">Uncharacterized protein</fullName>
    </submittedName>
</protein>
<name>A0AAD5M9U6_PARTN</name>
<proteinExistence type="predicted"/>
<gene>
    <name evidence="1" type="ORF">KIN20_011691</name>
</gene>
<comment type="caution">
    <text evidence="1">The sequence shown here is derived from an EMBL/GenBank/DDBJ whole genome shotgun (WGS) entry which is preliminary data.</text>
</comment>
<evidence type="ECO:0000313" key="2">
    <source>
        <dbReference type="Proteomes" id="UP001196413"/>
    </source>
</evidence>
<dbReference type="EMBL" id="JAHQIW010002158">
    <property type="protein sequence ID" value="KAJ1354690.1"/>
    <property type="molecule type" value="Genomic_DNA"/>
</dbReference>
<evidence type="ECO:0000313" key="1">
    <source>
        <dbReference type="EMBL" id="KAJ1354690.1"/>
    </source>
</evidence>
<dbReference type="Proteomes" id="UP001196413">
    <property type="component" value="Unassembled WGS sequence"/>
</dbReference>
<sequence>MAEQATLGQWLAWAPIKNEVRAQPPDRVDPPMLEKSLMILRTVDEINEGEGPGTTTNSTVD</sequence>
<accession>A0AAD5M9U6</accession>
<reference evidence="1" key="1">
    <citation type="submission" date="2021-06" db="EMBL/GenBank/DDBJ databases">
        <title>Parelaphostrongylus tenuis whole genome reference sequence.</title>
        <authorList>
            <person name="Garwood T.J."/>
            <person name="Larsen P.A."/>
            <person name="Fountain-Jones N.M."/>
            <person name="Garbe J.R."/>
            <person name="Macchietto M.G."/>
            <person name="Kania S.A."/>
            <person name="Gerhold R.W."/>
            <person name="Richards J.E."/>
            <person name="Wolf T.M."/>
        </authorList>
    </citation>
    <scope>NUCLEOTIDE SEQUENCE</scope>
    <source>
        <strain evidence="1">MNPRO001-30</strain>
        <tissue evidence="1">Meninges</tissue>
    </source>
</reference>
<keyword evidence="2" id="KW-1185">Reference proteome</keyword>
<organism evidence="1 2">
    <name type="scientific">Parelaphostrongylus tenuis</name>
    <name type="common">Meningeal worm</name>
    <dbReference type="NCBI Taxonomy" id="148309"/>
    <lineage>
        <taxon>Eukaryota</taxon>
        <taxon>Metazoa</taxon>
        <taxon>Ecdysozoa</taxon>
        <taxon>Nematoda</taxon>
        <taxon>Chromadorea</taxon>
        <taxon>Rhabditida</taxon>
        <taxon>Rhabditina</taxon>
        <taxon>Rhabditomorpha</taxon>
        <taxon>Strongyloidea</taxon>
        <taxon>Metastrongylidae</taxon>
        <taxon>Parelaphostrongylus</taxon>
    </lineage>
</organism>